<organism evidence="2 3">
    <name type="scientific">Myxozyma melibiosi</name>
    <dbReference type="NCBI Taxonomy" id="54550"/>
    <lineage>
        <taxon>Eukaryota</taxon>
        <taxon>Fungi</taxon>
        <taxon>Dikarya</taxon>
        <taxon>Ascomycota</taxon>
        <taxon>Saccharomycotina</taxon>
        <taxon>Lipomycetes</taxon>
        <taxon>Lipomycetales</taxon>
        <taxon>Lipomycetaceae</taxon>
        <taxon>Myxozyma</taxon>
    </lineage>
</organism>
<protein>
    <submittedName>
        <fullName evidence="2">Uncharacterized protein</fullName>
    </submittedName>
</protein>
<name>A0ABR1F7P0_9ASCO</name>
<evidence type="ECO:0000256" key="1">
    <source>
        <dbReference type="SAM" id="MobiDB-lite"/>
    </source>
</evidence>
<gene>
    <name evidence="2" type="ORF">BZA70DRAFT_277151</name>
</gene>
<dbReference type="Proteomes" id="UP001498771">
    <property type="component" value="Unassembled WGS sequence"/>
</dbReference>
<sequence length="407" mass="45173">MSFHLSEFVVESQAVSLTTTDVRACSSSPSAGSGSEGGGGEKNDDRVEILTADHDGGRAAAAAGAGTRTDASVVCSRCRHAKPRSEFVRLGKLLRRCARCRGLSSQLKKQKRQQEVLKAAEASALVPDLPSYENYYLFTRDLRRDLIRFSPALVGSFPPFSSSPPTQLESESPTVAHETNAEYTLGPNLTLPNLLPPSSDAQITSTNTISTHLETAASELEEPKELFAALIDAVYESTGYLFIRRNTKRNTQKRTVKVYYICSRSKEKANLPHSEVSSKRTHRRELFDCNGNLSIRADFSTRKVLVQIRHSCIHISAERRPLKSKKQRETLLYPALSSSTSYDDTELGVEATYERCGAHPRWEQMKAVFAYLGASCNDDNRPLQDYVIEHLGGERYLDEFLSLAGER</sequence>
<keyword evidence="3" id="KW-1185">Reference proteome</keyword>
<evidence type="ECO:0000313" key="3">
    <source>
        <dbReference type="Proteomes" id="UP001498771"/>
    </source>
</evidence>
<comment type="caution">
    <text evidence="2">The sequence shown here is derived from an EMBL/GenBank/DDBJ whole genome shotgun (WGS) entry which is preliminary data.</text>
</comment>
<dbReference type="RefSeq" id="XP_064768860.1">
    <property type="nucleotide sequence ID" value="XM_064912407.1"/>
</dbReference>
<evidence type="ECO:0000313" key="2">
    <source>
        <dbReference type="EMBL" id="KAK7205827.1"/>
    </source>
</evidence>
<accession>A0ABR1F7P0</accession>
<dbReference type="EMBL" id="JBBJBU010000004">
    <property type="protein sequence ID" value="KAK7205827.1"/>
    <property type="molecule type" value="Genomic_DNA"/>
</dbReference>
<feature type="region of interest" description="Disordered" evidence="1">
    <location>
        <begin position="21"/>
        <end position="44"/>
    </location>
</feature>
<dbReference type="GeneID" id="90037919"/>
<reference evidence="2 3" key="1">
    <citation type="submission" date="2024-03" db="EMBL/GenBank/DDBJ databases">
        <title>Genome-scale model development and genomic sequencing of the oleaginous clade Lipomyces.</title>
        <authorList>
            <consortium name="Lawrence Berkeley National Laboratory"/>
            <person name="Czajka J.J."/>
            <person name="Han Y."/>
            <person name="Kim J."/>
            <person name="Mondo S.J."/>
            <person name="Hofstad B.A."/>
            <person name="Robles A."/>
            <person name="Haridas S."/>
            <person name="Riley R."/>
            <person name="LaButti K."/>
            <person name="Pangilinan J."/>
            <person name="Andreopoulos W."/>
            <person name="Lipzen A."/>
            <person name="Yan J."/>
            <person name="Wang M."/>
            <person name="Ng V."/>
            <person name="Grigoriev I.V."/>
            <person name="Spatafora J.W."/>
            <person name="Magnuson J.K."/>
            <person name="Baker S.E."/>
            <person name="Pomraning K.R."/>
        </authorList>
    </citation>
    <scope>NUCLEOTIDE SEQUENCE [LARGE SCALE GENOMIC DNA]</scope>
    <source>
        <strain evidence="2 3">Phaff 52-87</strain>
    </source>
</reference>
<proteinExistence type="predicted"/>